<dbReference type="Proteomes" id="UP000198211">
    <property type="component" value="Unassembled WGS sequence"/>
</dbReference>
<reference evidence="2" key="1">
    <citation type="submission" date="2017-03" db="EMBL/GenBank/DDBJ databases">
        <title>Phytopthora megakarya and P. palmivora, two closely related causual agents of cacao black pod achieved similar genome size and gene model numbers by different mechanisms.</title>
        <authorList>
            <person name="Ali S."/>
            <person name="Shao J."/>
            <person name="Larry D.J."/>
            <person name="Kronmiller B."/>
            <person name="Shen D."/>
            <person name="Strem M.D."/>
            <person name="Melnick R.L."/>
            <person name="Guiltinan M.J."/>
            <person name="Tyler B.M."/>
            <person name="Meinhardt L.W."/>
            <person name="Bailey B.A."/>
        </authorList>
    </citation>
    <scope>NUCLEOTIDE SEQUENCE [LARGE SCALE GENOMIC DNA]</scope>
    <source>
        <strain evidence="2">zdho120</strain>
    </source>
</reference>
<dbReference type="AlphaFoldDB" id="A0A225UUX8"/>
<sequence length="382" mass="43475">ALALLCTHLAYERVRPVDASVPLTHWIGPQTLRAHAQYLRCPLVGIDMVMRISKSMRTRILISQATWKEASTTTKAGFTRPSRTLQLQNTYNCVDVSMYCPFSWSVKCTRNTSTEYNTENFFSVARRRRHGICRDMNGQPIWSTPPAGIEVVTVSTARPREPGFTVTYNGTELDLSDDTETTNELLHTAITMRQRLDVVHYRLGWPILDGVEYQQDIMDSLMEEAELQIYEAAGIDGYATGTRITSYNLSPPPQPRSTVPMRNRLHSAAYQAVLQANSQEELTPAYTRELEMTESLNRKALEQWYRAERATNGIPRMFLLDVSVPMIMTTMDSVQAVRHLFAHLPYPEFAVKQTAMDRILQWGQLEAFTAQRDAVAVRSSTW</sequence>
<organism evidence="1 2">
    <name type="scientific">Phytophthora megakarya</name>
    <dbReference type="NCBI Taxonomy" id="4795"/>
    <lineage>
        <taxon>Eukaryota</taxon>
        <taxon>Sar</taxon>
        <taxon>Stramenopiles</taxon>
        <taxon>Oomycota</taxon>
        <taxon>Peronosporomycetes</taxon>
        <taxon>Peronosporales</taxon>
        <taxon>Peronosporaceae</taxon>
        <taxon>Phytophthora</taxon>
    </lineage>
</organism>
<feature type="non-terminal residue" evidence="1">
    <location>
        <position position="1"/>
    </location>
</feature>
<gene>
    <name evidence="1" type="ORF">PHMEG_00033160</name>
</gene>
<name>A0A225UUX8_9STRA</name>
<evidence type="ECO:0000313" key="1">
    <source>
        <dbReference type="EMBL" id="OWY96548.1"/>
    </source>
</evidence>
<proteinExistence type="predicted"/>
<protein>
    <submittedName>
        <fullName evidence="1">Uncharacterized protein</fullName>
    </submittedName>
</protein>
<comment type="caution">
    <text evidence="1">The sequence shown here is derived from an EMBL/GenBank/DDBJ whole genome shotgun (WGS) entry which is preliminary data.</text>
</comment>
<keyword evidence="2" id="KW-1185">Reference proteome</keyword>
<accession>A0A225UUX8</accession>
<evidence type="ECO:0000313" key="2">
    <source>
        <dbReference type="Proteomes" id="UP000198211"/>
    </source>
</evidence>
<dbReference type="EMBL" id="NBNE01011491">
    <property type="protein sequence ID" value="OWY96548.1"/>
    <property type="molecule type" value="Genomic_DNA"/>
</dbReference>
<dbReference type="OrthoDB" id="89160at2759"/>